<dbReference type="GeneID" id="8574796"/>
<dbReference type="InterPro" id="IPR043968">
    <property type="entry name" value="SGNH"/>
</dbReference>
<dbReference type="GO" id="GO:0016020">
    <property type="term" value="C:membrane"/>
    <property type="evidence" value="ECO:0000318"/>
    <property type="project" value="GO_Central"/>
</dbReference>
<feature type="transmembrane region" description="Helical" evidence="1">
    <location>
        <begin position="77"/>
        <end position="97"/>
    </location>
</feature>
<keyword evidence="1" id="KW-0812">Transmembrane</keyword>
<dbReference type="PANTHER" id="PTHR23028">
    <property type="entry name" value="ACETYLTRANSFERASE"/>
    <property type="match status" value="1"/>
</dbReference>
<dbReference type="Pfam" id="PF19040">
    <property type="entry name" value="SGNH"/>
    <property type="match status" value="1"/>
</dbReference>
<feature type="transmembrane region" description="Helical" evidence="1">
    <location>
        <begin position="294"/>
        <end position="310"/>
    </location>
</feature>
<evidence type="ECO:0000256" key="1">
    <source>
        <dbReference type="SAM" id="Phobius"/>
    </source>
</evidence>
<dbReference type="EMBL" id="HE600984">
    <property type="protein sequence ID" value="CAP39137.1"/>
    <property type="molecule type" value="Genomic_DNA"/>
</dbReference>
<feature type="transmembrane region" description="Helical" evidence="1">
    <location>
        <begin position="36"/>
        <end position="56"/>
    </location>
</feature>
<dbReference type="OMA" id="RASSIWM"/>
<gene>
    <name evidence="6" type="primary">oac-48</name>
    <name evidence="4 6" type="ORF">CBG22591</name>
    <name evidence="4" type="ORF">CBG_22591</name>
</gene>
<dbReference type="Proteomes" id="UP000008549">
    <property type="component" value="Unassembled WGS sequence"/>
</dbReference>
<feature type="transmembrane region" description="Helical" evidence="1">
    <location>
        <begin position="193"/>
        <end position="213"/>
    </location>
</feature>
<dbReference type="InParanoid" id="A8Y2L3"/>
<feature type="transmembrane region" description="Helical" evidence="1">
    <location>
        <begin position="271"/>
        <end position="288"/>
    </location>
</feature>
<dbReference type="GO" id="GO:0016747">
    <property type="term" value="F:acyltransferase activity, transferring groups other than amino-acyl groups"/>
    <property type="evidence" value="ECO:0007669"/>
    <property type="project" value="InterPro"/>
</dbReference>
<reference evidence="4 5" key="2">
    <citation type="journal article" date="2011" name="PLoS Genet.">
        <title>Caenorhabditis briggsae recombinant inbred line genotypes reveal inter-strain incompatibility and the evolution of recombination.</title>
        <authorList>
            <person name="Ross J.A."/>
            <person name="Koboldt D.C."/>
            <person name="Staisch J.E."/>
            <person name="Chamberlin H.M."/>
            <person name="Gupta B.P."/>
            <person name="Miller R.D."/>
            <person name="Baird S.E."/>
            <person name="Haag E.S."/>
        </authorList>
    </citation>
    <scope>NUCLEOTIDE SEQUENCE [LARGE SCALE GENOMIC DNA]</scope>
    <source>
        <strain evidence="4 5">AF16</strain>
    </source>
</reference>
<feature type="transmembrane region" description="Helical" evidence="1">
    <location>
        <begin position="171"/>
        <end position="187"/>
    </location>
</feature>
<evidence type="ECO:0000313" key="4">
    <source>
        <dbReference type="EMBL" id="CAP39137.1"/>
    </source>
</evidence>
<dbReference type="STRING" id="6238.A8Y2L3"/>
<feature type="transmembrane region" description="Helical" evidence="1">
    <location>
        <begin position="380"/>
        <end position="399"/>
    </location>
</feature>
<dbReference type="GO" id="GO:0000271">
    <property type="term" value="P:polysaccharide biosynthetic process"/>
    <property type="evidence" value="ECO:0000318"/>
    <property type="project" value="GO_Central"/>
</dbReference>
<feature type="transmembrane region" description="Helical" evidence="1">
    <location>
        <begin position="12"/>
        <end position="30"/>
    </location>
</feature>
<keyword evidence="5" id="KW-1185">Reference proteome</keyword>
<evidence type="ECO:0000313" key="6">
    <source>
        <dbReference type="WormBase" id="CBG22591"/>
    </source>
</evidence>
<dbReference type="Pfam" id="PF01757">
    <property type="entry name" value="Acyl_transf_3"/>
    <property type="match status" value="1"/>
</dbReference>
<dbReference type="AlphaFoldDB" id="A8Y2L3"/>
<sequence>IENQKKAKRADLQGIRGLAILAVLGFHFYPKQFPNGYLGVDQFFVLSGFLMCMLLTKSQKLTTFSFFTQFYLRRFKRILPLYFLIIMCAVFALYTFFPISAIFQNQISAGKALIFVSNRPHTEDEDYFEKLSMAMDLFTHTWSLSVEIQFYFIVPFIFLIGLQLKGTYRHVYYSLIAILSFIFHISSPQSVSFNSVFARIWQFLIGMMAYFASDRQSILVENMESVEAKEIVIIDNRKDNKFLYEALENESKQLLEDIEVLRRPEGSKIPIFVKYTVLIISILIMLIPKEITPLPARLLITIFTGFLIVLDVEDVVLNSRFLIFFGDISYALYLIHYPIYAYIELTYPEIMWVVPASLTASILLAILVNKTYERWYLKQSNTIISILTVCLFVFNAIYINKDEIQLWNPNMTFGMSNSKNKSIQNDVSDDAERLNAYWNYRDNRTPELQEIGGYKRKSRLGCDFEENRHGFKIAILGNSYATTHHKMIIQECRHRASTISMADVVGGKPVDNGMHSTDWSKQCAGRLEQFVEFINETQPDYAFMITRWFAVAEPYDNGPENLNNDTIYLEMKSQLKKMLSNIKKKLFILDSFPRVRWQGIERIAKEMKEGKKTMEEINVSLYEPKQFEFGRHRHAELVKNECGSKCELIDYMDAFWNKTMNAFQYFDSKGFSYFTTTIHMSAHGIEHVRPIYTKICARL</sequence>
<dbReference type="HOGENOM" id="CLU_005679_12_1_1"/>
<feature type="domain" description="Acyltransferase 3" evidence="2">
    <location>
        <begin position="10"/>
        <end position="368"/>
    </location>
</feature>
<feature type="transmembrane region" description="Helical" evidence="1">
    <location>
        <begin position="349"/>
        <end position="368"/>
    </location>
</feature>
<accession>A8Y2L3</accession>
<proteinExistence type="predicted"/>
<feature type="non-terminal residue" evidence="4">
    <location>
        <position position="699"/>
    </location>
</feature>
<evidence type="ECO:0000313" key="5">
    <source>
        <dbReference type="Proteomes" id="UP000008549"/>
    </source>
</evidence>
<keyword evidence="1" id="KW-0472">Membrane</keyword>
<feature type="non-terminal residue" evidence="4">
    <location>
        <position position="1"/>
    </location>
</feature>
<organism evidence="4 5">
    <name type="scientific">Caenorhabditis briggsae</name>
    <dbReference type="NCBI Taxonomy" id="6238"/>
    <lineage>
        <taxon>Eukaryota</taxon>
        <taxon>Metazoa</taxon>
        <taxon>Ecdysozoa</taxon>
        <taxon>Nematoda</taxon>
        <taxon>Chromadorea</taxon>
        <taxon>Rhabditida</taxon>
        <taxon>Rhabditina</taxon>
        <taxon>Rhabditomorpha</taxon>
        <taxon>Rhabditoidea</taxon>
        <taxon>Rhabditidae</taxon>
        <taxon>Peloderinae</taxon>
        <taxon>Caenorhabditis</taxon>
    </lineage>
</organism>
<feature type="domain" description="SGNH" evidence="3">
    <location>
        <begin position="461"/>
        <end position="693"/>
    </location>
</feature>
<protein>
    <submittedName>
        <fullName evidence="4">Protein CBG22591</fullName>
    </submittedName>
</protein>
<feature type="transmembrane region" description="Helical" evidence="1">
    <location>
        <begin position="142"/>
        <end position="164"/>
    </location>
</feature>
<name>A8Y2L3_CAEBR</name>
<dbReference type="InterPro" id="IPR002656">
    <property type="entry name" value="Acyl_transf_3_dom"/>
</dbReference>
<evidence type="ECO:0000259" key="2">
    <source>
        <dbReference type="Pfam" id="PF01757"/>
    </source>
</evidence>
<dbReference type="KEGG" id="cbr:CBG_22591"/>
<dbReference type="FunCoup" id="A8Y2L3">
    <property type="interactions" value="3"/>
</dbReference>
<evidence type="ECO:0000259" key="3">
    <source>
        <dbReference type="Pfam" id="PF19040"/>
    </source>
</evidence>
<dbReference type="WormBase" id="CBG22591">
    <property type="protein sequence ID" value="CBP48502"/>
    <property type="gene ID" value="WBGene00041117"/>
    <property type="gene designation" value="Cbr-oac-48"/>
</dbReference>
<dbReference type="RefSeq" id="XP_002632799.1">
    <property type="nucleotide sequence ID" value="XM_002632753.1"/>
</dbReference>
<dbReference type="InterPro" id="IPR050879">
    <property type="entry name" value="Acyltransferase_3"/>
</dbReference>
<dbReference type="eggNOG" id="ENOG502SGA9">
    <property type="taxonomic scope" value="Eukaryota"/>
</dbReference>
<keyword evidence="1" id="KW-1133">Transmembrane helix</keyword>
<dbReference type="CTD" id="8574796"/>
<feature type="transmembrane region" description="Helical" evidence="1">
    <location>
        <begin position="322"/>
        <end position="343"/>
    </location>
</feature>
<dbReference type="PANTHER" id="PTHR23028:SF118">
    <property type="entry name" value="ACYL_TRANSF_3 DOMAIN-CONTAINING PROTEIN"/>
    <property type="match status" value="1"/>
</dbReference>
<reference evidence="4 5" key="1">
    <citation type="journal article" date="2003" name="PLoS Biol.">
        <title>The genome sequence of Caenorhabditis briggsae: a platform for comparative genomics.</title>
        <authorList>
            <person name="Stein L.D."/>
            <person name="Bao Z."/>
            <person name="Blasiar D."/>
            <person name="Blumenthal T."/>
            <person name="Brent M.R."/>
            <person name="Chen N."/>
            <person name="Chinwalla A."/>
            <person name="Clarke L."/>
            <person name="Clee C."/>
            <person name="Coghlan A."/>
            <person name="Coulson A."/>
            <person name="D'Eustachio P."/>
            <person name="Fitch D.H."/>
            <person name="Fulton L.A."/>
            <person name="Fulton R.E."/>
            <person name="Griffiths-Jones S."/>
            <person name="Harris T.W."/>
            <person name="Hillier L.W."/>
            <person name="Kamath R."/>
            <person name="Kuwabara P.E."/>
            <person name="Mardis E.R."/>
            <person name="Marra M.A."/>
            <person name="Miner T.L."/>
            <person name="Minx P."/>
            <person name="Mullikin J.C."/>
            <person name="Plumb R.W."/>
            <person name="Rogers J."/>
            <person name="Schein J.E."/>
            <person name="Sohrmann M."/>
            <person name="Spieth J."/>
            <person name="Stajich J.E."/>
            <person name="Wei C."/>
            <person name="Willey D."/>
            <person name="Wilson R.K."/>
            <person name="Durbin R."/>
            <person name="Waterston R.H."/>
        </authorList>
    </citation>
    <scope>NUCLEOTIDE SEQUENCE [LARGE SCALE GENOMIC DNA]</scope>
    <source>
        <strain evidence="4 5">AF16</strain>
    </source>
</reference>